<organism evidence="3 4">
    <name type="scientific">Piloderma croceum (strain F 1598)</name>
    <dbReference type="NCBI Taxonomy" id="765440"/>
    <lineage>
        <taxon>Eukaryota</taxon>
        <taxon>Fungi</taxon>
        <taxon>Dikarya</taxon>
        <taxon>Basidiomycota</taxon>
        <taxon>Agaricomycotina</taxon>
        <taxon>Agaricomycetes</taxon>
        <taxon>Agaricomycetidae</taxon>
        <taxon>Atheliales</taxon>
        <taxon>Atheliaceae</taxon>
        <taxon>Piloderma</taxon>
    </lineage>
</organism>
<protein>
    <submittedName>
        <fullName evidence="3">Uncharacterized protein</fullName>
    </submittedName>
</protein>
<proteinExistence type="predicted"/>
<evidence type="ECO:0000256" key="2">
    <source>
        <dbReference type="SAM" id="SignalP"/>
    </source>
</evidence>
<dbReference type="EMBL" id="KN832983">
    <property type="protein sequence ID" value="KIM85890.1"/>
    <property type="molecule type" value="Genomic_DNA"/>
</dbReference>
<feature type="signal peptide" evidence="2">
    <location>
        <begin position="1"/>
        <end position="18"/>
    </location>
</feature>
<accession>A0A0C3FPC3</accession>
<reference evidence="4" key="2">
    <citation type="submission" date="2015-01" db="EMBL/GenBank/DDBJ databases">
        <title>Evolutionary Origins and Diversification of the Mycorrhizal Mutualists.</title>
        <authorList>
            <consortium name="DOE Joint Genome Institute"/>
            <consortium name="Mycorrhizal Genomics Consortium"/>
            <person name="Kohler A."/>
            <person name="Kuo A."/>
            <person name="Nagy L.G."/>
            <person name="Floudas D."/>
            <person name="Copeland A."/>
            <person name="Barry K.W."/>
            <person name="Cichocki N."/>
            <person name="Veneault-Fourrey C."/>
            <person name="LaButti K."/>
            <person name="Lindquist E.A."/>
            <person name="Lipzen A."/>
            <person name="Lundell T."/>
            <person name="Morin E."/>
            <person name="Murat C."/>
            <person name="Riley R."/>
            <person name="Ohm R."/>
            <person name="Sun H."/>
            <person name="Tunlid A."/>
            <person name="Henrissat B."/>
            <person name="Grigoriev I.V."/>
            <person name="Hibbett D.S."/>
            <person name="Martin F."/>
        </authorList>
    </citation>
    <scope>NUCLEOTIDE SEQUENCE [LARGE SCALE GENOMIC DNA]</scope>
    <source>
        <strain evidence="4">F 1598</strain>
    </source>
</reference>
<dbReference type="HOGENOM" id="CLU_1103139_0_0_1"/>
<name>A0A0C3FPC3_PILCF</name>
<keyword evidence="1" id="KW-0472">Membrane</keyword>
<keyword evidence="1" id="KW-0812">Transmembrane</keyword>
<dbReference type="STRING" id="765440.A0A0C3FPC3"/>
<dbReference type="AlphaFoldDB" id="A0A0C3FPC3"/>
<dbReference type="OrthoDB" id="2758521at2759"/>
<evidence type="ECO:0000313" key="4">
    <source>
        <dbReference type="Proteomes" id="UP000054166"/>
    </source>
</evidence>
<feature type="chain" id="PRO_5002164446" evidence="2">
    <location>
        <begin position="19"/>
        <end position="252"/>
    </location>
</feature>
<keyword evidence="4" id="KW-1185">Reference proteome</keyword>
<dbReference type="Proteomes" id="UP000054166">
    <property type="component" value="Unassembled WGS sequence"/>
</dbReference>
<evidence type="ECO:0000256" key="1">
    <source>
        <dbReference type="SAM" id="Phobius"/>
    </source>
</evidence>
<feature type="transmembrane region" description="Helical" evidence="1">
    <location>
        <begin position="163"/>
        <end position="186"/>
    </location>
</feature>
<dbReference type="InParanoid" id="A0A0C3FPC3"/>
<keyword evidence="1" id="KW-1133">Transmembrane helix</keyword>
<sequence>MSLATALLLFALLGNGLGVLVNRTIDDQFGDPIARITPTYAPIALWTQGAICQLCGAKPDIHQVFNHTWHDSTYTVQDGQTRNITIPFNGSAIYIFFFTVPKTVYISETHLNITLDGHPAVYSNSKLVSGQHIIMLSTGGNADAVLEFDYAIYSTDDGKQSRLGAIVGGIVGAIVAIFIFILLWFWRRRRRRGRARDEDNPPVVDVNEVSMLKTPLEPISDPDGSQDKKNILRGQLEELSNIQRNSQPGLAG</sequence>
<evidence type="ECO:0000313" key="3">
    <source>
        <dbReference type="EMBL" id="KIM85890.1"/>
    </source>
</evidence>
<keyword evidence="2" id="KW-0732">Signal</keyword>
<reference evidence="3 4" key="1">
    <citation type="submission" date="2014-04" db="EMBL/GenBank/DDBJ databases">
        <authorList>
            <consortium name="DOE Joint Genome Institute"/>
            <person name="Kuo A."/>
            <person name="Tarkka M."/>
            <person name="Buscot F."/>
            <person name="Kohler A."/>
            <person name="Nagy L.G."/>
            <person name="Floudas D."/>
            <person name="Copeland A."/>
            <person name="Barry K.W."/>
            <person name="Cichocki N."/>
            <person name="Veneault-Fourrey C."/>
            <person name="LaButti K."/>
            <person name="Lindquist E.A."/>
            <person name="Lipzen A."/>
            <person name="Lundell T."/>
            <person name="Morin E."/>
            <person name="Murat C."/>
            <person name="Sun H."/>
            <person name="Tunlid A."/>
            <person name="Henrissat B."/>
            <person name="Grigoriev I.V."/>
            <person name="Hibbett D.S."/>
            <person name="Martin F."/>
            <person name="Nordberg H.P."/>
            <person name="Cantor M.N."/>
            <person name="Hua S.X."/>
        </authorList>
    </citation>
    <scope>NUCLEOTIDE SEQUENCE [LARGE SCALE GENOMIC DNA]</scope>
    <source>
        <strain evidence="3 4">F 1598</strain>
    </source>
</reference>
<gene>
    <name evidence="3" type="ORF">PILCRDRAFT_5003</name>
</gene>